<dbReference type="Gene3D" id="2.60.120.200">
    <property type="match status" value="1"/>
</dbReference>
<accession>A0A821I6F6</accession>
<evidence type="ECO:0000313" key="2">
    <source>
        <dbReference type="EMBL" id="CAF4696260.1"/>
    </source>
</evidence>
<dbReference type="PROSITE" id="PS50060">
    <property type="entry name" value="MAM_2"/>
    <property type="match status" value="1"/>
</dbReference>
<keyword evidence="3" id="KW-1185">Reference proteome</keyword>
<feature type="non-terminal residue" evidence="2">
    <location>
        <position position="52"/>
    </location>
</feature>
<dbReference type="EMBL" id="CAJOBG010099283">
    <property type="protein sequence ID" value="CAF4696260.1"/>
    <property type="molecule type" value="Genomic_DNA"/>
</dbReference>
<gene>
    <name evidence="2" type="ORF">OVN521_LOCUS48237</name>
</gene>
<feature type="non-terminal residue" evidence="2">
    <location>
        <position position="1"/>
    </location>
</feature>
<name>A0A821I6F6_9BILA</name>
<comment type="caution">
    <text evidence="2">The sequence shown here is derived from an EMBL/GenBank/DDBJ whole genome shotgun (WGS) entry which is preliminary data.</text>
</comment>
<dbReference type="InterPro" id="IPR000998">
    <property type="entry name" value="MAM_dom"/>
</dbReference>
<organism evidence="2 3">
    <name type="scientific">Rotaria magnacalcarata</name>
    <dbReference type="NCBI Taxonomy" id="392030"/>
    <lineage>
        <taxon>Eukaryota</taxon>
        <taxon>Metazoa</taxon>
        <taxon>Spiralia</taxon>
        <taxon>Gnathifera</taxon>
        <taxon>Rotifera</taxon>
        <taxon>Eurotatoria</taxon>
        <taxon>Bdelloidea</taxon>
        <taxon>Philodinida</taxon>
        <taxon>Philodinidae</taxon>
        <taxon>Rotaria</taxon>
    </lineage>
</organism>
<feature type="domain" description="MAM" evidence="1">
    <location>
        <begin position="14"/>
        <end position="52"/>
    </location>
</feature>
<evidence type="ECO:0000313" key="3">
    <source>
        <dbReference type="Proteomes" id="UP000663866"/>
    </source>
</evidence>
<protein>
    <recommendedName>
        <fullName evidence="1">MAM domain-containing protein</fullName>
    </recommendedName>
</protein>
<proteinExistence type="predicted"/>
<dbReference type="GO" id="GO:0016020">
    <property type="term" value="C:membrane"/>
    <property type="evidence" value="ECO:0007669"/>
    <property type="project" value="InterPro"/>
</dbReference>
<dbReference type="Proteomes" id="UP000663866">
    <property type="component" value="Unassembled WGS sequence"/>
</dbReference>
<evidence type="ECO:0000259" key="1">
    <source>
        <dbReference type="PROSITE" id="PS50060"/>
    </source>
</evidence>
<sequence>IECTDQTDELSCPSTCTFEQKSLCSWKNDRKQTLSWDFGSGRTSSIDTGPST</sequence>
<dbReference type="AlphaFoldDB" id="A0A821I6F6"/>
<reference evidence="2" key="1">
    <citation type="submission" date="2021-02" db="EMBL/GenBank/DDBJ databases">
        <authorList>
            <person name="Nowell W R."/>
        </authorList>
    </citation>
    <scope>NUCLEOTIDE SEQUENCE</scope>
</reference>